<dbReference type="STRING" id="3983.A0A2C9VY75"/>
<keyword evidence="2" id="KW-0677">Repeat</keyword>
<keyword evidence="7" id="KW-0804">Transcription</keyword>
<dbReference type="Pfam" id="PF12874">
    <property type="entry name" value="zf-met"/>
    <property type="match status" value="1"/>
</dbReference>
<evidence type="ECO:0000256" key="6">
    <source>
        <dbReference type="ARBA" id="ARBA00023125"/>
    </source>
</evidence>
<accession>A0A2C9VY75</accession>
<evidence type="ECO:0000256" key="7">
    <source>
        <dbReference type="ARBA" id="ARBA00023163"/>
    </source>
</evidence>
<organism evidence="11 12">
    <name type="scientific">Manihot esculenta</name>
    <name type="common">Cassava</name>
    <name type="synonym">Jatropha manihot</name>
    <dbReference type="NCBI Taxonomy" id="3983"/>
    <lineage>
        <taxon>Eukaryota</taxon>
        <taxon>Viridiplantae</taxon>
        <taxon>Streptophyta</taxon>
        <taxon>Embryophyta</taxon>
        <taxon>Tracheophyta</taxon>
        <taxon>Spermatophyta</taxon>
        <taxon>Magnoliopsida</taxon>
        <taxon>eudicotyledons</taxon>
        <taxon>Gunneridae</taxon>
        <taxon>Pentapetalae</taxon>
        <taxon>rosids</taxon>
        <taxon>fabids</taxon>
        <taxon>Malpighiales</taxon>
        <taxon>Euphorbiaceae</taxon>
        <taxon>Crotonoideae</taxon>
        <taxon>Manihoteae</taxon>
        <taxon>Manihot</taxon>
    </lineage>
</organism>
<dbReference type="InterPro" id="IPR055186">
    <property type="entry name" value="C2H2-2nd_BIRD-IDD"/>
</dbReference>
<dbReference type="InterPro" id="IPR055185">
    <property type="entry name" value="C2CH-4th_BIRD-IDD"/>
</dbReference>
<evidence type="ECO:0000256" key="4">
    <source>
        <dbReference type="ARBA" id="ARBA00022833"/>
    </source>
</evidence>
<keyword evidence="12" id="KW-1185">Reference proteome</keyword>
<evidence type="ECO:0000256" key="3">
    <source>
        <dbReference type="ARBA" id="ARBA00022771"/>
    </source>
</evidence>
<evidence type="ECO:0000313" key="11">
    <source>
        <dbReference type="EMBL" id="OAY50774.1"/>
    </source>
</evidence>
<dbReference type="SMART" id="SM00355">
    <property type="entry name" value="ZnF_C2H2"/>
    <property type="match status" value="3"/>
</dbReference>
<dbReference type="Gene3D" id="3.30.160.60">
    <property type="entry name" value="Classic Zinc Finger"/>
    <property type="match status" value="2"/>
</dbReference>
<evidence type="ECO:0000259" key="10">
    <source>
        <dbReference type="PROSITE" id="PS50157"/>
    </source>
</evidence>
<dbReference type="AlphaFoldDB" id="A0A2C9VY75"/>
<dbReference type="Pfam" id="PF22996">
    <property type="entry name" value="C2H2-2nd_BIRD-IDD"/>
    <property type="match status" value="1"/>
</dbReference>
<dbReference type="PANTHER" id="PTHR10593:SF190">
    <property type="entry name" value="C2H2-TYPE DOMAIN-CONTAINING PROTEIN"/>
    <property type="match status" value="1"/>
</dbReference>
<dbReference type="InterPro" id="IPR055187">
    <property type="entry name" value="C2CH-3rd_BIRD-IDD"/>
</dbReference>
<keyword evidence="3 8" id="KW-0863">Zinc-finger</keyword>
<dbReference type="OrthoDB" id="6354171at2759"/>
<dbReference type="OMA" id="RPENDHC"/>
<dbReference type="EMBL" id="CM004391">
    <property type="protein sequence ID" value="OAY50774.1"/>
    <property type="molecule type" value="Genomic_DNA"/>
</dbReference>
<dbReference type="InterPro" id="IPR031140">
    <property type="entry name" value="IDD1-16"/>
</dbReference>
<keyword evidence="1" id="KW-0479">Metal-binding</keyword>
<evidence type="ECO:0000256" key="2">
    <source>
        <dbReference type="ARBA" id="ARBA00022737"/>
    </source>
</evidence>
<feature type="compositionally biased region" description="Basic and acidic residues" evidence="9">
    <location>
        <begin position="479"/>
        <end position="489"/>
    </location>
</feature>
<dbReference type="InterPro" id="IPR013087">
    <property type="entry name" value="Znf_C2H2_type"/>
</dbReference>
<dbReference type="GO" id="GO:0003677">
    <property type="term" value="F:DNA binding"/>
    <property type="evidence" value="ECO:0007669"/>
    <property type="project" value="UniProtKB-KW"/>
</dbReference>
<dbReference type="GO" id="GO:0005634">
    <property type="term" value="C:nucleus"/>
    <property type="evidence" value="ECO:0000318"/>
    <property type="project" value="GO_Central"/>
</dbReference>
<dbReference type="Pfam" id="PF22992">
    <property type="entry name" value="C2CH-4th_BIRD-IDD"/>
    <property type="match status" value="1"/>
</dbReference>
<keyword evidence="4" id="KW-0862">Zinc</keyword>
<dbReference type="PANTHER" id="PTHR10593">
    <property type="entry name" value="SERINE/THREONINE-PROTEIN KINASE RIO"/>
    <property type="match status" value="1"/>
</dbReference>
<feature type="region of interest" description="Disordered" evidence="9">
    <location>
        <begin position="472"/>
        <end position="495"/>
    </location>
</feature>
<evidence type="ECO:0000256" key="1">
    <source>
        <dbReference type="ARBA" id="ARBA00022723"/>
    </source>
</evidence>
<dbReference type="PROSITE" id="PS00028">
    <property type="entry name" value="ZINC_FINGER_C2H2_1"/>
    <property type="match status" value="1"/>
</dbReference>
<dbReference type="FunFam" id="3.30.160.60:FF:000131">
    <property type="entry name" value="protein indeterminate-domain 5, chloroplastic-like"/>
    <property type="match status" value="1"/>
</dbReference>
<reference evidence="12" key="1">
    <citation type="journal article" date="2016" name="Nat. Biotechnol.">
        <title>Sequencing wild and cultivated cassava and related species reveals extensive interspecific hybridization and genetic diversity.</title>
        <authorList>
            <person name="Bredeson J.V."/>
            <person name="Lyons J.B."/>
            <person name="Prochnik S.E."/>
            <person name="Wu G.A."/>
            <person name="Ha C.M."/>
            <person name="Edsinger-Gonzales E."/>
            <person name="Grimwood J."/>
            <person name="Schmutz J."/>
            <person name="Rabbi I.Y."/>
            <person name="Egesi C."/>
            <person name="Nauluvula P."/>
            <person name="Lebot V."/>
            <person name="Ndunguru J."/>
            <person name="Mkamilo G."/>
            <person name="Bart R.S."/>
            <person name="Setter T.L."/>
            <person name="Gleadow R.M."/>
            <person name="Kulakow P."/>
            <person name="Ferguson M.E."/>
            <person name="Rounsley S."/>
            <person name="Rokhsar D.S."/>
        </authorList>
    </citation>
    <scope>NUCLEOTIDE SEQUENCE [LARGE SCALE GENOMIC DNA]</scope>
    <source>
        <strain evidence="12">cv. AM560-2</strain>
    </source>
</reference>
<name>A0A2C9VY75_MANES</name>
<dbReference type="Pfam" id="PF22995">
    <property type="entry name" value="C2CH-3rd_BIRD-IDD"/>
    <property type="match status" value="1"/>
</dbReference>
<comment type="caution">
    <text evidence="11">The sequence shown here is derived from an EMBL/GenBank/DDBJ whole genome shotgun (WGS) entry which is preliminary data.</text>
</comment>
<evidence type="ECO:0000256" key="9">
    <source>
        <dbReference type="SAM" id="MobiDB-lite"/>
    </source>
</evidence>
<evidence type="ECO:0000256" key="8">
    <source>
        <dbReference type="PROSITE-ProRule" id="PRU00042"/>
    </source>
</evidence>
<gene>
    <name evidence="11" type="ORF">MANES_05G162100v8</name>
</gene>
<feature type="domain" description="C2H2-type" evidence="10">
    <location>
        <begin position="67"/>
        <end position="89"/>
    </location>
</feature>
<evidence type="ECO:0000256" key="5">
    <source>
        <dbReference type="ARBA" id="ARBA00023015"/>
    </source>
</evidence>
<dbReference type="GO" id="GO:0008270">
    <property type="term" value="F:zinc ion binding"/>
    <property type="evidence" value="ECO:0007669"/>
    <property type="project" value="UniProtKB-KW"/>
</dbReference>
<dbReference type="Proteomes" id="UP000091857">
    <property type="component" value="Chromosome 5"/>
</dbReference>
<dbReference type="Gramene" id="Manes.05G162100.1.v8.1">
    <property type="protein sequence ID" value="Manes.05G162100.1.v8.1.CDS"/>
    <property type="gene ID" value="Manes.05G162100.v8.1"/>
</dbReference>
<evidence type="ECO:0000313" key="12">
    <source>
        <dbReference type="Proteomes" id="UP000091857"/>
    </source>
</evidence>
<sequence length="495" mass="52567">MVEVENSSQMTFSIASGEANNVSNFGNQAPPLSAPLPKKKRNLPGMPDPDAEVVALSPKTLLASNRFVCEICNKGFQRDQNLQLHRRGHNLPWKLKQRTSREPRKQVYVCPEPACVHHNPARALGDLTGIKKHFCRKHGEKKWKCERCSKNYAVQSDWKAHMKICGSREYKCDCGSLFSRRDSFITHRAFCDVLAEESARAKTLTIMDKERNTNLKNVIASPPSPPLTPSTTVVSSGVLVQSSELAENPVGHSVSTPATACLNATIPSSRSSSSISNVFASVFASSAMAAVISQASSTSLSNFLCALPHSDCPTTIQTHRAAEPPSLSLSSSFYLSNNASFFPDQDHRHYTLSPQPAMSATALLQKAAQMGATSSNSSFLRGLGLPVSSSCSQDINGNQRDMKQDANAVAAGLGIGLPSGDVMMGSSPLFGNKPTTLDLLGLGIGAGSALLNSYGGSFNVGAAAVSAVATPYGGGSSKETWDAAAEKKPSGSALY</sequence>
<keyword evidence="5" id="KW-0805">Transcription regulation</keyword>
<dbReference type="PROSITE" id="PS50157">
    <property type="entry name" value="ZINC_FINGER_C2H2_2"/>
    <property type="match status" value="1"/>
</dbReference>
<protein>
    <recommendedName>
        <fullName evidence="10">C2H2-type domain-containing protein</fullName>
    </recommendedName>
</protein>
<dbReference type="FunFam" id="3.30.160.60:FF:000554">
    <property type="entry name" value="protein indeterminate-domain 12-like"/>
    <property type="match status" value="1"/>
</dbReference>
<dbReference type="SUPFAM" id="SSF57667">
    <property type="entry name" value="beta-beta-alpha zinc fingers"/>
    <property type="match status" value="1"/>
</dbReference>
<dbReference type="GO" id="GO:0003700">
    <property type="term" value="F:DNA-binding transcription factor activity"/>
    <property type="evidence" value="ECO:0000318"/>
    <property type="project" value="GO_Central"/>
</dbReference>
<dbReference type="InterPro" id="IPR036236">
    <property type="entry name" value="Znf_C2H2_sf"/>
</dbReference>
<keyword evidence="6" id="KW-0238">DNA-binding</keyword>
<proteinExistence type="predicted"/>